<dbReference type="AlphaFoldDB" id="A0AAD7DB39"/>
<evidence type="ECO:0000256" key="1">
    <source>
        <dbReference type="SAM" id="MobiDB-lite"/>
    </source>
</evidence>
<name>A0AAD7DB39_MYCRO</name>
<feature type="compositionally biased region" description="Polar residues" evidence="1">
    <location>
        <begin position="1"/>
        <end position="11"/>
    </location>
</feature>
<organism evidence="2 3">
    <name type="scientific">Mycena rosella</name>
    <name type="common">Pink bonnet</name>
    <name type="synonym">Agaricus rosellus</name>
    <dbReference type="NCBI Taxonomy" id="1033263"/>
    <lineage>
        <taxon>Eukaryota</taxon>
        <taxon>Fungi</taxon>
        <taxon>Dikarya</taxon>
        <taxon>Basidiomycota</taxon>
        <taxon>Agaricomycotina</taxon>
        <taxon>Agaricomycetes</taxon>
        <taxon>Agaricomycetidae</taxon>
        <taxon>Agaricales</taxon>
        <taxon>Marasmiineae</taxon>
        <taxon>Mycenaceae</taxon>
        <taxon>Mycena</taxon>
    </lineage>
</organism>
<comment type="caution">
    <text evidence="2">The sequence shown here is derived from an EMBL/GenBank/DDBJ whole genome shotgun (WGS) entry which is preliminary data.</text>
</comment>
<feature type="compositionally biased region" description="Polar residues" evidence="1">
    <location>
        <begin position="22"/>
        <end position="31"/>
    </location>
</feature>
<evidence type="ECO:0000313" key="3">
    <source>
        <dbReference type="Proteomes" id="UP001221757"/>
    </source>
</evidence>
<accession>A0AAD7DB39</accession>
<reference evidence="2" key="1">
    <citation type="submission" date="2023-03" db="EMBL/GenBank/DDBJ databases">
        <title>Massive genome expansion in bonnet fungi (Mycena s.s.) driven by repeated elements and novel gene families across ecological guilds.</title>
        <authorList>
            <consortium name="Lawrence Berkeley National Laboratory"/>
            <person name="Harder C.B."/>
            <person name="Miyauchi S."/>
            <person name="Viragh M."/>
            <person name="Kuo A."/>
            <person name="Thoen E."/>
            <person name="Andreopoulos B."/>
            <person name="Lu D."/>
            <person name="Skrede I."/>
            <person name="Drula E."/>
            <person name="Henrissat B."/>
            <person name="Morin E."/>
            <person name="Kohler A."/>
            <person name="Barry K."/>
            <person name="LaButti K."/>
            <person name="Morin E."/>
            <person name="Salamov A."/>
            <person name="Lipzen A."/>
            <person name="Mereny Z."/>
            <person name="Hegedus B."/>
            <person name="Baldrian P."/>
            <person name="Stursova M."/>
            <person name="Weitz H."/>
            <person name="Taylor A."/>
            <person name="Grigoriev I.V."/>
            <person name="Nagy L.G."/>
            <person name="Martin F."/>
            <person name="Kauserud H."/>
        </authorList>
    </citation>
    <scope>NUCLEOTIDE SEQUENCE</scope>
    <source>
        <strain evidence="2">CBHHK067</strain>
    </source>
</reference>
<proteinExistence type="predicted"/>
<sequence length="409" mass="43977">MDANILTSMTGTERKEYPRSSPRITPASSRTRAVPPKSHLPAPAPTPEPGLDTGAARWALRATHAATATATAADAWRVAFPAVDLPARTRHGGRGRVRLASGRPSAEVACGPRSTGRRTAELRALRRVSRRSATGNADARPAKTARYRRAARGLTGNVSVEREQYTGGEMARDGQEGGCKRKYDAPGGPGLHIAHPTPPPSHPPRCRRRRSCGSHSAAARTPRHDSGVVAARGGVATTSGGACPSGVGGESRGPCRAGCRDFRSPRQSLVRRTPEFVGRPPCGEVDATGQHVHGSVPRWTSLTRKRTCGRCWEEGWDAQRRNAQRKAEARSINITYERGRRVSTVQPWRGSGDAGRTAGGDLVPALIILIDWSKRPRPDSWWADHAVTRVGDVVLVAVLHADEARDPCR</sequence>
<feature type="compositionally biased region" description="Basic residues" evidence="1">
    <location>
        <begin position="88"/>
        <end position="97"/>
    </location>
</feature>
<evidence type="ECO:0000313" key="2">
    <source>
        <dbReference type="EMBL" id="KAJ7687046.1"/>
    </source>
</evidence>
<dbReference type="Proteomes" id="UP001221757">
    <property type="component" value="Unassembled WGS sequence"/>
</dbReference>
<protein>
    <submittedName>
        <fullName evidence="2">Uncharacterized protein</fullName>
    </submittedName>
</protein>
<gene>
    <name evidence="2" type="ORF">B0H17DRAFT_1136551</name>
</gene>
<feature type="region of interest" description="Disordered" evidence="1">
    <location>
        <begin position="1"/>
        <end position="53"/>
    </location>
</feature>
<keyword evidence="3" id="KW-1185">Reference proteome</keyword>
<feature type="region of interest" description="Disordered" evidence="1">
    <location>
        <begin position="187"/>
        <end position="224"/>
    </location>
</feature>
<dbReference type="EMBL" id="JARKIE010000091">
    <property type="protein sequence ID" value="KAJ7687046.1"/>
    <property type="molecule type" value="Genomic_DNA"/>
</dbReference>
<feature type="region of interest" description="Disordered" evidence="1">
    <location>
        <begin position="87"/>
        <end position="117"/>
    </location>
</feature>